<dbReference type="InterPro" id="IPR004387">
    <property type="entry name" value="Pept_M50_Zn"/>
</dbReference>
<dbReference type="SUPFAM" id="SSF50156">
    <property type="entry name" value="PDZ domain-like"/>
    <property type="match status" value="2"/>
</dbReference>
<dbReference type="InterPro" id="IPR036034">
    <property type="entry name" value="PDZ_sf"/>
</dbReference>
<evidence type="ECO:0000256" key="11">
    <source>
        <dbReference type="RuleBase" id="RU362031"/>
    </source>
</evidence>
<dbReference type="GO" id="GO:0016020">
    <property type="term" value="C:membrane"/>
    <property type="evidence" value="ECO:0007669"/>
    <property type="project" value="UniProtKB-SubCell"/>
</dbReference>
<comment type="caution">
    <text evidence="13">The sequence shown here is derived from an EMBL/GenBank/DDBJ whole genome shotgun (WGS) entry which is preliminary data.</text>
</comment>
<dbReference type="PANTHER" id="PTHR42837">
    <property type="entry name" value="REGULATOR OF SIGMA-E PROTEASE RSEP"/>
    <property type="match status" value="1"/>
</dbReference>
<feature type="transmembrane region" description="Helical" evidence="11">
    <location>
        <begin position="346"/>
        <end position="367"/>
    </location>
</feature>
<dbReference type="SMART" id="SM00228">
    <property type="entry name" value="PDZ"/>
    <property type="match status" value="2"/>
</dbReference>
<evidence type="ECO:0000313" key="14">
    <source>
        <dbReference type="Proteomes" id="UP000223596"/>
    </source>
</evidence>
<keyword evidence="11" id="KW-0479">Metal-binding</keyword>
<keyword evidence="4 13" id="KW-0645">Protease</keyword>
<feature type="domain" description="PDZ" evidence="12">
    <location>
        <begin position="102"/>
        <end position="174"/>
    </location>
</feature>
<dbReference type="Pfam" id="PF17820">
    <property type="entry name" value="PDZ_6"/>
    <property type="match status" value="2"/>
</dbReference>
<evidence type="ECO:0000256" key="8">
    <source>
        <dbReference type="ARBA" id="ARBA00022989"/>
    </source>
</evidence>
<dbReference type="CDD" id="cd06163">
    <property type="entry name" value="S2P-M50_PDZ_RseP-like"/>
    <property type="match status" value="1"/>
</dbReference>
<dbReference type="AlphaFoldDB" id="A0AB36TFX2"/>
<feature type="transmembrane region" description="Helical" evidence="11">
    <location>
        <begin position="84"/>
        <end position="111"/>
    </location>
</feature>
<dbReference type="InterPro" id="IPR001478">
    <property type="entry name" value="PDZ"/>
</dbReference>
<comment type="subcellular location">
    <subcellularLocation>
        <location evidence="2">Membrane</location>
        <topology evidence="2">Multi-pass membrane protein</topology>
    </subcellularLocation>
</comment>
<dbReference type="GeneID" id="35805299"/>
<keyword evidence="10 11" id="KW-0472">Membrane</keyword>
<feature type="transmembrane region" description="Helical" evidence="11">
    <location>
        <begin position="6"/>
        <end position="24"/>
    </location>
</feature>
<evidence type="ECO:0000256" key="7">
    <source>
        <dbReference type="ARBA" id="ARBA00022833"/>
    </source>
</evidence>
<dbReference type="InterPro" id="IPR008915">
    <property type="entry name" value="Peptidase_M50"/>
</dbReference>
<accession>A0AB36TFX2</accession>
<dbReference type="CDD" id="cd23081">
    <property type="entry name" value="cpPDZ_EcRseP-like"/>
    <property type="match status" value="1"/>
</dbReference>
<comment type="cofactor">
    <cofactor evidence="1 11">
        <name>Zn(2+)</name>
        <dbReference type="ChEBI" id="CHEBI:29105"/>
    </cofactor>
</comment>
<dbReference type="GO" id="GO:0046872">
    <property type="term" value="F:metal ion binding"/>
    <property type="evidence" value="ECO:0007669"/>
    <property type="project" value="UniProtKB-KW"/>
</dbReference>
<evidence type="ECO:0000256" key="6">
    <source>
        <dbReference type="ARBA" id="ARBA00022801"/>
    </source>
</evidence>
<dbReference type="EMBL" id="PDBW01000001">
    <property type="protein sequence ID" value="PFH02496.1"/>
    <property type="molecule type" value="Genomic_DNA"/>
</dbReference>
<evidence type="ECO:0000256" key="10">
    <source>
        <dbReference type="ARBA" id="ARBA00023136"/>
    </source>
</evidence>
<dbReference type="NCBIfam" id="TIGR00054">
    <property type="entry name" value="RIP metalloprotease RseP"/>
    <property type="match status" value="1"/>
</dbReference>
<dbReference type="RefSeq" id="WP_003515551.1">
    <property type="nucleotide sequence ID" value="NZ_CP013828.1"/>
</dbReference>
<dbReference type="Pfam" id="PF02163">
    <property type="entry name" value="Peptidase_M50"/>
    <property type="match status" value="1"/>
</dbReference>
<evidence type="ECO:0000256" key="5">
    <source>
        <dbReference type="ARBA" id="ARBA00022692"/>
    </source>
</evidence>
<dbReference type="InterPro" id="IPR041489">
    <property type="entry name" value="PDZ_6"/>
</dbReference>
<evidence type="ECO:0000256" key="4">
    <source>
        <dbReference type="ARBA" id="ARBA00022670"/>
    </source>
</evidence>
<dbReference type="GO" id="GO:0006508">
    <property type="term" value="P:proteolysis"/>
    <property type="evidence" value="ECO:0007669"/>
    <property type="project" value="UniProtKB-KW"/>
</dbReference>
<keyword evidence="7 11" id="KW-0862">Zinc</keyword>
<keyword evidence="6 11" id="KW-0378">Hydrolase</keyword>
<evidence type="ECO:0000256" key="1">
    <source>
        <dbReference type="ARBA" id="ARBA00001947"/>
    </source>
</evidence>
<evidence type="ECO:0000256" key="3">
    <source>
        <dbReference type="ARBA" id="ARBA00007931"/>
    </source>
</evidence>
<gene>
    <name evidence="13" type="ORF">M972_111274</name>
</gene>
<feature type="transmembrane region" description="Helical" evidence="11">
    <location>
        <begin position="396"/>
        <end position="415"/>
    </location>
</feature>
<evidence type="ECO:0000256" key="9">
    <source>
        <dbReference type="ARBA" id="ARBA00023049"/>
    </source>
</evidence>
<dbReference type="Gene3D" id="2.30.42.10">
    <property type="match status" value="2"/>
</dbReference>
<protein>
    <recommendedName>
        <fullName evidence="11">Zinc metalloprotease</fullName>
        <ecNumber evidence="11">3.4.24.-</ecNumber>
    </recommendedName>
</protein>
<dbReference type="EC" id="3.4.24.-" evidence="11"/>
<feature type="domain" description="PDZ" evidence="12">
    <location>
        <begin position="189"/>
        <end position="259"/>
    </location>
</feature>
<evidence type="ECO:0000256" key="2">
    <source>
        <dbReference type="ARBA" id="ARBA00004141"/>
    </source>
</evidence>
<proteinExistence type="inferred from homology"/>
<dbReference type="GO" id="GO:0004222">
    <property type="term" value="F:metalloendopeptidase activity"/>
    <property type="evidence" value="ECO:0007669"/>
    <property type="project" value="InterPro"/>
</dbReference>
<organism evidence="13 14">
    <name type="scientific">Acetivibrio thermocellus AD2</name>
    <dbReference type="NCBI Taxonomy" id="1138384"/>
    <lineage>
        <taxon>Bacteria</taxon>
        <taxon>Bacillati</taxon>
        <taxon>Bacillota</taxon>
        <taxon>Clostridia</taxon>
        <taxon>Eubacteriales</taxon>
        <taxon>Oscillospiraceae</taxon>
        <taxon>Acetivibrio</taxon>
    </lineage>
</organism>
<dbReference type="PANTHER" id="PTHR42837:SF2">
    <property type="entry name" value="MEMBRANE METALLOPROTEASE ARASP2, CHLOROPLASTIC-RELATED"/>
    <property type="match status" value="1"/>
</dbReference>
<keyword evidence="8 11" id="KW-1133">Transmembrane helix</keyword>
<comment type="similarity">
    <text evidence="3 11">Belongs to the peptidase M50B family.</text>
</comment>
<name>A0AB36TFX2_ACETH</name>
<evidence type="ECO:0000313" key="13">
    <source>
        <dbReference type="EMBL" id="PFH02496.1"/>
    </source>
</evidence>
<reference evidence="13 14" key="1">
    <citation type="submission" date="2017-09" db="EMBL/GenBank/DDBJ databases">
        <title>Evaluation of Pacific Biosciences Sequencing Technology to Finishing C. thermocellum Genome Sequences.</title>
        <authorList>
            <person name="Brown S."/>
        </authorList>
    </citation>
    <scope>NUCLEOTIDE SEQUENCE [LARGE SCALE GENOMIC DNA]</scope>
    <source>
        <strain evidence="13 14">AD2</strain>
    </source>
</reference>
<dbReference type="Proteomes" id="UP000223596">
    <property type="component" value="Unassembled WGS sequence"/>
</dbReference>
<sequence length="424" mass="46844">MRFLLVILAFDFIIIIHELGHFIVAKLSGIKVEEFSLFVGPKLFSVTIGETAYTLRLFPILAYVKMEGEEEESDSERAFNNKPVWVRAAVVAAGPLANLISAFLIISVVYYTTGYTTRTVGLVQKDSPAYNVGIREGDVIVGYDGKRIYDPLEVIQFLYVSKGKETTIEFVRNGKEIKKDIKPKVERTYQLGYYSSASGENSNVIGELIYGGALEKAGAKPGDKIVKLNDVEVESIDEIKNFLQENKNQPVKVTVLRDGNEIVFNVVPQFVENYSLGISFSRAKGGNILNVLKNGAMFTYSNIRMVPYSLYWLVTGQVSINQMTGPVGIVSTMNDVAQQSDTFKDAVLNILLWTALISAAIGATNLVPFPALDGSKLLILAIEAISRRKIPVEKEAIITSIGFIILIGLSIFVMANDIIRFIIK</sequence>
<evidence type="ECO:0000259" key="12">
    <source>
        <dbReference type="SMART" id="SM00228"/>
    </source>
</evidence>
<keyword evidence="5 11" id="KW-0812">Transmembrane</keyword>
<keyword evidence="9 11" id="KW-0482">Metalloprotease</keyword>